<accession>A0A7R8ZMT0</accession>
<dbReference type="EMBL" id="OB662675">
    <property type="protein sequence ID" value="CAD7230420.1"/>
    <property type="molecule type" value="Genomic_DNA"/>
</dbReference>
<name>A0A7R8ZMT0_9CRUS</name>
<evidence type="ECO:0000313" key="1">
    <source>
        <dbReference type="EMBL" id="CAD7230420.1"/>
    </source>
</evidence>
<gene>
    <name evidence="1" type="ORF">CTOB1V02_LOCUS8278</name>
</gene>
<organism evidence="1">
    <name type="scientific">Cyprideis torosa</name>
    <dbReference type="NCBI Taxonomy" id="163714"/>
    <lineage>
        <taxon>Eukaryota</taxon>
        <taxon>Metazoa</taxon>
        <taxon>Ecdysozoa</taxon>
        <taxon>Arthropoda</taxon>
        <taxon>Crustacea</taxon>
        <taxon>Oligostraca</taxon>
        <taxon>Ostracoda</taxon>
        <taxon>Podocopa</taxon>
        <taxon>Podocopida</taxon>
        <taxon>Cytherocopina</taxon>
        <taxon>Cytheroidea</taxon>
        <taxon>Cytherideidae</taxon>
        <taxon>Cyprideis</taxon>
    </lineage>
</organism>
<protein>
    <submittedName>
        <fullName evidence="1">Uncharacterized protein</fullName>
    </submittedName>
</protein>
<proteinExistence type="predicted"/>
<sequence length="84" mass="9967">MAENIALLELLEEEDGNMDFMNHEDDDDDDLMEDAFPGVLYEFLPTNDVPKIENYVEIVDEYNEKQFRENFRVSRKTYVGRRAV</sequence>
<reference evidence="1" key="1">
    <citation type="submission" date="2020-11" db="EMBL/GenBank/DDBJ databases">
        <authorList>
            <person name="Tran Van P."/>
        </authorList>
    </citation>
    <scope>NUCLEOTIDE SEQUENCE</scope>
</reference>
<dbReference type="OrthoDB" id="7555169at2759"/>
<dbReference type="AlphaFoldDB" id="A0A7R8ZMT0"/>